<protein>
    <recommendedName>
        <fullName evidence="4">Sodium-dependent bicarbonate transport family permease</fullName>
    </recommendedName>
</protein>
<evidence type="ECO:0000313" key="2">
    <source>
        <dbReference type="EMBL" id="KIP22723.1"/>
    </source>
</evidence>
<keyword evidence="3" id="KW-1185">Reference proteome</keyword>
<feature type="transmembrane region" description="Helical" evidence="1">
    <location>
        <begin position="178"/>
        <end position="195"/>
    </location>
</feature>
<dbReference type="PANTHER" id="PTHR40400:SF1">
    <property type="entry name" value="SLR1512 PROTEIN"/>
    <property type="match status" value="1"/>
</dbReference>
<dbReference type="Pfam" id="PF05982">
    <property type="entry name" value="Sbt_1"/>
    <property type="match status" value="1"/>
</dbReference>
<feature type="transmembrane region" description="Helical" evidence="1">
    <location>
        <begin position="129"/>
        <end position="148"/>
    </location>
</feature>
<feature type="transmembrane region" description="Helical" evidence="1">
    <location>
        <begin position="68"/>
        <end position="86"/>
    </location>
</feature>
<evidence type="ECO:0008006" key="4">
    <source>
        <dbReference type="Google" id="ProtNLM"/>
    </source>
</evidence>
<accession>A0A0D0HYC5</accession>
<organism evidence="2 3">
    <name type="scientific">Anoxybacillus ayderensis</name>
    <dbReference type="NCBI Taxonomy" id="265546"/>
    <lineage>
        <taxon>Bacteria</taxon>
        <taxon>Bacillati</taxon>
        <taxon>Bacillota</taxon>
        <taxon>Bacilli</taxon>
        <taxon>Bacillales</taxon>
        <taxon>Anoxybacillaceae</taxon>
        <taxon>Anoxybacillus</taxon>
    </lineage>
</organism>
<dbReference type="RefSeq" id="WP_021094587.1">
    <property type="nucleotide sequence ID" value="NZ_ANOC01000017.1"/>
</dbReference>
<feature type="transmembrane region" description="Helical" evidence="1">
    <location>
        <begin position="98"/>
        <end position="117"/>
    </location>
</feature>
<proteinExistence type="predicted"/>
<dbReference type="Proteomes" id="UP000032047">
    <property type="component" value="Unassembled WGS sequence"/>
</dbReference>
<keyword evidence="1" id="KW-0812">Transmembrane</keyword>
<feature type="transmembrane region" description="Helical" evidence="1">
    <location>
        <begin position="268"/>
        <end position="288"/>
    </location>
</feature>
<dbReference type="EMBL" id="JXTG01000001">
    <property type="protein sequence ID" value="KIP22723.1"/>
    <property type="molecule type" value="Genomic_DNA"/>
</dbReference>
<gene>
    <name evidence="2" type="ORF">JV16_00403</name>
</gene>
<feature type="transmembrane region" description="Helical" evidence="1">
    <location>
        <begin position="215"/>
        <end position="234"/>
    </location>
</feature>
<feature type="transmembrane region" description="Helical" evidence="1">
    <location>
        <begin position="6"/>
        <end position="26"/>
    </location>
</feature>
<dbReference type="InterPro" id="IPR010293">
    <property type="entry name" value="Sbt_1"/>
</dbReference>
<feature type="transmembrane region" description="Helical" evidence="1">
    <location>
        <begin position="300"/>
        <end position="322"/>
    </location>
</feature>
<dbReference type="PATRIC" id="fig|265546.4.peg.422"/>
<feature type="transmembrane region" description="Helical" evidence="1">
    <location>
        <begin position="241"/>
        <end position="262"/>
    </location>
</feature>
<name>A0A0D0HYC5_9BACL</name>
<reference evidence="2 3" key="1">
    <citation type="submission" date="2015-01" db="EMBL/GenBank/DDBJ databases">
        <title>Genome sequence of Anoxybacillus ayderensis strain AB04.</title>
        <authorList>
            <person name="Belduz A.O."/>
            <person name="Canakci S."/>
            <person name="Chan K.-G."/>
            <person name="Kahar U.M."/>
            <person name="Yaakob A.S."/>
            <person name="Chan C.S."/>
            <person name="Goh K.M."/>
        </authorList>
    </citation>
    <scope>NUCLEOTIDE SEQUENCE [LARGE SCALE GENOMIC DNA]</scope>
    <source>
        <strain evidence="2 3">AB04</strain>
    </source>
</reference>
<comment type="caution">
    <text evidence="2">The sequence shown here is derived from an EMBL/GenBank/DDBJ whole genome shotgun (WGS) entry which is preliminary data.</text>
</comment>
<dbReference type="PANTHER" id="PTHR40400">
    <property type="entry name" value="SLR1512 PROTEIN"/>
    <property type="match status" value="1"/>
</dbReference>
<keyword evidence="1" id="KW-1133">Transmembrane helix</keyword>
<evidence type="ECO:0000313" key="3">
    <source>
        <dbReference type="Proteomes" id="UP000032047"/>
    </source>
</evidence>
<evidence type="ECO:0000256" key="1">
    <source>
        <dbReference type="SAM" id="Phobius"/>
    </source>
</evidence>
<dbReference type="AlphaFoldDB" id="A0A0D0HYC5"/>
<sequence>MQEMIINNLTSPAILFFILGIIAALVKSDLKLPAGLNESLSIYLLIAIGMKGGIELAEHSFHELVRPLVGTLSLGIIIPIITFAICRRLGIDRKNATGIAATYGSVSIVTFGAALAFVEQANITYESYMNAFVVLLESPAIIVSLIILKLLENRSYKEEVVYRFSATSVYGPIIKEGLFGKSVFLMVGSLLVGLIGGERALTIVKPLFIDLYPSVLVLFLLGMGLTAGNQLAAVRKYGIKLLALGILLPPVYGFLGVVIGYYSGLSLGGTILLSVLAASASYIAAPAAMRASVPEANPAIYLGMALGLTFPFNLTIGMPLYYEMAKWFY</sequence>
<keyword evidence="1" id="KW-0472">Membrane</keyword>